<evidence type="ECO:0000313" key="1">
    <source>
        <dbReference type="Proteomes" id="UP000036681"/>
    </source>
</evidence>
<evidence type="ECO:0000313" key="2">
    <source>
        <dbReference type="WBParaSite" id="ALUE_0000396501-mRNA-1"/>
    </source>
</evidence>
<name>A0A0M3HPS7_ASCLU</name>
<accession>A0A0M3HPS7</accession>
<dbReference type="Proteomes" id="UP000036681">
    <property type="component" value="Unplaced"/>
</dbReference>
<organism evidence="1 2">
    <name type="scientific">Ascaris lumbricoides</name>
    <name type="common">Giant roundworm</name>
    <dbReference type="NCBI Taxonomy" id="6252"/>
    <lineage>
        <taxon>Eukaryota</taxon>
        <taxon>Metazoa</taxon>
        <taxon>Ecdysozoa</taxon>
        <taxon>Nematoda</taxon>
        <taxon>Chromadorea</taxon>
        <taxon>Rhabditida</taxon>
        <taxon>Spirurina</taxon>
        <taxon>Ascaridomorpha</taxon>
        <taxon>Ascaridoidea</taxon>
        <taxon>Ascarididae</taxon>
        <taxon>Ascaris</taxon>
    </lineage>
</organism>
<reference evidence="2" key="1">
    <citation type="submission" date="2017-02" db="UniProtKB">
        <authorList>
            <consortium name="WormBaseParasite"/>
        </authorList>
    </citation>
    <scope>IDENTIFICATION</scope>
</reference>
<keyword evidence="1" id="KW-1185">Reference proteome</keyword>
<protein>
    <submittedName>
        <fullName evidence="2">RNase H domain-containing protein</fullName>
    </submittedName>
</protein>
<sequence length="66" mass="7347">MRWCSQVPLFAERMLLATDGIIEWSCKKTEGEKFETGALSVSHATGLIFESTFILAAKVECADHQN</sequence>
<proteinExistence type="predicted"/>
<dbReference type="AlphaFoldDB" id="A0A0M3HPS7"/>
<dbReference type="WBParaSite" id="ALUE_0000396501-mRNA-1">
    <property type="protein sequence ID" value="ALUE_0000396501-mRNA-1"/>
    <property type="gene ID" value="ALUE_0000396501"/>
</dbReference>